<dbReference type="InterPro" id="IPR001563">
    <property type="entry name" value="Peptidase_S10"/>
</dbReference>
<evidence type="ECO:0000256" key="4">
    <source>
        <dbReference type="ARBA" id="ARBA00022729"/>
    </source>
</evidence>
<evidence type="ECO:0000313" key="8">
    <source>
        <dbReference type="EMBL" id="JAG17789.1"/>
    </source>
</evidence>
<keyword evidence="3 7" id="KW-0645">Protease</keyword>
<evidence type="ECO:0000256" key="6">
    <source>
        <dbReference type="ARBA" id="ARBA00023180"/>
    </source>
</evidence>
<protein>
    <recommendedName>
        <fullName evidence="7">Carboxypeptidase</fullName>
        <ecNumber evidence="7">3.4.16.-</ecNumber>
    </recommendedName>
</protein>
<dbReference type="AlphaFoldDB" id="A0A0A9XCS3"/>
<dbReference type="EMBL" id="GBHO01025815">
    <property type="protein sequence ID" value="JAG17789.1"/>
    <property type="molecule type" value="Transcribed_RNA"/>
</dbReference>
<accession>A0A0A9XCS3</accession>
<dbReference type="Pfam" id="PF00450">
    <property type="entry name" value="Peptidase_S10"/>
    <property type="match status" value="1"/>
</dbReference>
<evidence type="ECO:0000256" key="1">
    <source>
        <dbReference type="ARBA" id="ARBA00009431"/>
    </source>
</evidence>
<dbReference type="PROSITE" id="PS00131">
    <property type="entry name" value="CARBOXYPEPT_SER_SER"/>
    <property type="match status" value="1"/>
</dbReference>
<keyword evidence="6" id="KW-0325">Glycoprotein</keyword>
<name>A0A0A9XCS3_LYGHE</name>
<dbReference type="InterPro" id="IPR018202">
    <property type="entry name" value="Ser_caboxypep_ser_AS"/>
</dbReference>
<dbReference type="PANTHER" id="PTHR11802">
    <property type="entry name" value="SERINE PROTEASE FAMILY S10 SERINE CARBOXYPEPTIDASE"/>
    <property type="match status" value="1"/>
</dbReference>
<organism evidence="8">
    <name type="scientific">Lygus hesperus</name>
    <name type="common">Western plant bug</name>
    <dbReference type="NCBI Taxonomy" id="30085"/>
    <lineage>
        <taxon>Eukaryota</taxon>
        <taxon>Metazoa</taxon>
        <taxon>Ecdysozoa</taxon>
        <taxon>Arthropoda</taxon>
        <taxon>Hexapoda</taxon>
        <taxon>Insecta</taxon>
        <taxon>Pterygota</taxon>
        <taxon>Neoptera</taxon>
        <taxon>Paraneoptera</taxon>
        <taxon>Hemiptera</taxon>
        <taxon>Heteroptera</taxon>
        <taxon>Panheteroptera</taxon>
        <taxon>Cimicomorpha</taxon>
        <taxon>Miridae</taxon>
        <taxon>Mirini</taxon>
        <taxon>Lygus</taxon>
    </lineage>
</organism>
<dbReference type="PROSITE" id="PS00560">
    <property type="entry name" value="CARBOXYPEPT_SER_HIS"/>
    <property type="match status" value="1"/>
</dbReference>
<evidence type="ECO:0000256" key="2">
    <source>
        <dbReference type="ARBA" id="ARBA00022645"/>
    </source>
</evidence>
<dbReference type="EC" id="3.4.16.-" evidence="7"/>
<keyword evidence="2 7" id="KW-0121">Carboxypeptidase</keyword>
<dbReference type="PANTHER" id="PTHR11802:SF472">
    <property type="entry name" value="SERINE CARBOXYPEPTIDASE CPVL-RELATED"/>
    <property type="match status" value="1"/>
</dbReference>
<keyword evidence="5 7" id="KW-0378">Hydrolase</keyword>
<dbReference type="GO" id="GO:0006508">
    <property type="term" value="P:proteolysis"/>
    <property type="evidence" value="ECO:0007669"/>
    <property type="project" value="UniProtKB-KW"/>
</dbReference>
<dbReference type="GO" id="GO:0004185">
    <property type="term" value="F:serine-type carboxypeptidase activity"/>
    <property type="evidence" value="ECO:0007669"/>
    <property type="project" value="UniProtKB-UniRule"/>
</dbReference>
<keyword evidence="4 7" id="KW-0732">Signal</keyword>
<evidence type="ECO:0000256" key="7">
    <source>
        <dbReference type="RuleBase" id="RU361156"/>
    </source>
</evidence>
<dbReference type="SUPFAM" id="SSF53474">
    <property type="entry name" value="alpha/beta-Hydrolases"/>
    <property type="match status" value="1"/>
</dbReference>
<comment type="similarity">
    <text evidence="1 7">Belongs to the peptidase S10 family.</text>
</comment>
<proteinExistence type="inferred from homology"/>
<reference evidence="8" key="2">
    <citation type="submission" date="2014-07" db="EMBL/GenBank/DDBJ databases">
        <authorList>
            <person name="Hull J."/>
        </authorList>
    </citation>
    <scope>NUCLEOTIDE SEQUENCE</scope>
</reference>
<evidence type="ECO:0000256" key="5">
    <source>
        <dbReference type="ARBA" id="ARBA00022801"/>
    </source>
</evidence>
<evidence type="ECO:0000256" key="3">
    <source>
        <dbReference type="ARBA" id="ARBA00022670"/>
    </source>
</evidence>
<gene>
    <name evidence="8" type="primary">VCP_26</name>
    <name evidence="8" type="ORF">CM83_2666</name>
</gene>
<dbReference type="InterPro" id="IPR033124">
    <property type="entry name" value="Ser_caboxypep_his_AS"/>
</dbReference>
<dbReference type="PRINTS" id="PR00724">
    <property type="entry name" value="CRBOXYPTASEC"/>
</dbReference>
<feature type="signal peptide" evidence="7">
    <location>
        <begin position="1"/>
        <end position="24"/>
    </location>
</feature>
<reference evidence="8" key="1">
    <citation type="journal article" date="2014" name="PLoS ONE">
        <title>Transcriptome-Based Identification of ABC Transporters in the Western Tarnished Plant Bug Lygus hesperus.</title>
        <authorList>
            <person name="Hull J.J."/>
            <person name="Chaney K."/>
            <person name="Geib S.M."/>
            <person name="Fabrick J.A."/>
            <person name="Brent C.S."/>
            <person name="Walsh D."/>
            <person name="Lavine L.C."/>
        </authorList>
    </citation>
    <scope>NUCLEOTIDE SEQUENCE</scope>
</reference>
<dbReference type="Gene3D" id="3.40.50.1820">
    <property type="entry name" value="alpha/beta hydrolase"/>
    <property type="match status" value="1"/>
</dbReference>
<feature type="chain" id="PRO_5005109639" description="Carboxypeptidase" evidence="7">
    <location>
        <begin position="25"/>
        <end position="469"/>
    </location>
</feature>
<dbReference type="InterPro" id="IPR029058">
    <property type="entry name" value="AB_hydrolase_fold"/>
</dbReference>
<sequence>MIIKFNFLVASFLVLLVFLTSTDSSGDGRPVFLTPYIERGMISRAQREARATPLIPLLDNIRSYSGYLTVDKSTDSHMFFWYFPPLKISAQPDEIPVILWLQGGPGVSSMYGALRLNGPYRLELGKPLTFNNYTWANHAHMLYIDNPVGTGFSFTRSSNGYSRNETHVGHNLYLALIQFFKLFPNLQRNPLIIAGESYAGKYLPALGMTIHKNNPKADLKLNLQGISIGNGWIDPINMMDFGDVMFYNGLLDTKGRKLFNAERDKVLKYLRAGDLKRAYPIYDRWILGDTTPYPTLYDNLTGIDSYYNIMLMGKSPPEAEIFDEFFNTENNRLKLNAGNRKFRHNSKKVAKYLRDDILTSIVDWLAVLMENYRVLIYNGQLDIKCAYALTENSLNMMKWNGAKEFKEADRQHYYIDGELAGYVKTVRNFTQILIRNSGHMVPRDQAKWAEQMIYTFAYNLPFVQDTETE</sequence>